<keyword evidence="2" id="KW-1185">Reference proteome</keyword>
<dbReference type="PIRSF" id="PIRSF021383">
    <property type="entry name" value="YunB"/>
    <property type="match status" value="1"/>
</dbReference>
<dbReference type="AlphaFoldDB" id="A0A3D8P350"/>
<dbReference type="InterPro" id="IPR014197">
    <property type="entry name" value="Sporulation_prot_YunB"/>
</dbReference>
<protein>
    <submittedName>
        <fullName evidence="1">Sporulation protein YunB</fullName>
    </submittedName>
</protein>
<proteinExistence type="predicted"/>
<dbReference type="OrthoDB" id="1649278at2"/>
<name>A0A3D8P350_9THEO</name>
<sequence>MFPGRRPRYWSWMALFLLLVGAGVVIFSSLERNLFPTIAALAEAKATQTAVERVNRAIREKIAAENLKYQDFVTVHKDNSGRVALVQADAVRVSALAADLAVTVEEALAQLQEETFYIPLGQVLGSQLLASYGPRIEVRILPVGTVKVQVLDQLETAGINQTRHRLLLHLDAQVRVVVPLQQRDIQVAADVPLVEGIVVGNVPHTLLTGGGVISIPVEEKR</sequence>
<evidence type="ECO:0000313" key="1">
    <source>
        <dbReference type="EMBL" id="RDV83198.1"/>
    </source>
</evidence>
<evidence type="ECO:0000313" key="2">
    <source>
        <dbReference type="Proteomes" id="UP000256329"/>
    </source>
</evidence>
<dbReference type="NCBIfam" id="TIGR02832">
    <property type="entry name" value="spo_yunB"/>
    <property type="match status" value="1"/>
</dbReference>
<dbReference type="Proteomes" id="UP000256329">
    <property type="component" value="Unassembled WGS sequence"/>
</dbReference>
<dbReference type="RefSeq" id="WP_115792527.1">
    <property type="nucleotide sequence ID" value="NZ_QSLN01000006.1"/>
</dbReference>
<gene>
    <name evidence="1" type="primary">yunB</name>
    <name evidence="1" type="ORF">DXX99_05625</name>
</gene>
<dbReference type="Pfam" id="PF09560">
    <property type="entry name" value="Spore_YunB"/>
    <property type="match status" value="1"/>
</dbReference>
<comment type="caution">
    <text evidence="1">The sequence shown here is derived from an EMBL/GenBank/DDBJ whole genome shotgun (WGS) entry which is preliminary data.</text>
</comment>
<dbReference type="EMBL" id="QSLN01000006">
    <property type="protein sequence ID" value="RDV83198.1"/>
    <property type="molecule type" value="Genomic_DNA"/>
</dbReference>
<accession>A0A3D8P350</accession>
<reference evidence="1 2" key="1">
    <citation type="submission" date="2018-08" db="EMBL/GenBank/DDBJ databases">
        <title>Form III RuBisCO-mediated autotrophy in Thermodesulfobium bacteria.</title>
        <authorList>
            <person name="Toshchakov S.V."/>
            <person name="Kublanov I.V."/>
            <person name="Frolov E."/>
            <person name="Bonch-Osmolovskaya E.A."/>
            <person name="Tourova T.P."/>
            <person name="Chernych N.A."/>
            <person name="Lebedinsky A.V."/>
        </authorList>
    </citation>
    <scope>NUCLEOTIDE SEQUENCE [LARGE SCALE GENOMIC DNA]</scope>
    <source>
        <strain evidence="1 2">SR</strain>
    </source>
</reference>
<organism evidence="1 2">
    <name type="scientific">Ammonifex thiophilus</name>
    <dbReference type="NCBI Taxonomy" id="444093"/>
    <lineage>
        <taxon>Bacteria</taxon>
        <taxon>Bacillati</taxon>
        <taxon>Bacillota</taxon>
        <taxon>Clostridia</taxon>
        <taxon>Thermoanaerobacterales</taxon>
        <taxon>Thermoanaerobacteraceae</taxon>
        <taxon>Ammonifex</taxon>
    </lineage>
</organism>